<keyword evidence="3" id="KW-1185">Reference proteome</keyword>
<gene>
    <name evidence="2" type="ORF">SAMN05421684_5055</name>
</gene>
<feature type="compositionally biased region" description="Polar residues" evidence="1">
    <location>
        <begin position="178"/>
        <end position="191"/>
    </location>
</feature>
<dbReference type="AlphaFoldDB" id="A0A1H3T2E2"/>
<organism evidence="2 3">
    <name type="scientific">Asanoa ishikariensis</name>
    <dbReference type="NCBI Taxonomy" id="137265"/>
    <lineage>
        <taxon>Bacteria</taxon>
        <taxon>Bacillati</taxon>
        <taxon>Actinomycetota</taxon>
        <taxon>Actinomycetes</taxon>
        <taxon>Micromonosporales</taxon>
        <taxon>Micromonosporaceae</taxon>
        <taxon>Asanoa</taxon>
    </lineage>
</organism>
<dbReference type="STRING" id="137265.SAMN05421684_5055"/>
<evidence type="ECO:0000313" key="2">
    <source>
        <dbReference type="EMBL" id="SDZ44048.1"/>
    </source>
</evidence>
<accession>A0A1H3T2E2</accession>
<evidence type="ECO:0000313" key="3">
    <source>
        <dbReference type="Proteomes" id="UP000199632"/>
    </source>
</evidence>
<proteinExistence type="predicted"/>
<sequence>MWIRLRRLHFGGQSFTWRARIRCVQGNGACHRCIRVRAWGAGKTGRALQADLLSATWPPPWGECDGDDAYPTASDVRATIGYALENGWPPAARGGTLVLTEHEHGDRFGLPGFLLTDRLVNPDSPDPTTRVIRANKITDEPHSTATAWAANDHRLTRLATPSLLLPAASRTSHGHSGRFSQKGSPARSANPSAGRMLPR</sequence>
<feature type="region of interest" description="Disordered" evidence="1">
    <location>
        <begin position="168"/>
        <end position="199"/>
    </location>
</feature>
<evidence type="ECO:0000256" key="1">
    <source>
        <dbReference type="SAM" id="MobiDB-lite"/>
    </source>
</evidence>
<dbReference type="EMBL" id="FNQB01000003">
    <property type="protein sequence ID" value="SDZ44048.1"/>
    <property type="molecule type" value="Genomic_DNA"/>
</dbReference>
<dbReference type="Proteomes" id="UP000199632">
    <property type="component" value="Unassembled WGS sequence"/>
</dbReference>
<protein>
    <submittedName>
        <fullName evidence="2">Uncharacterized protein</fullName>
    </submittedName>
</protein>
<reference evidence="3" key="1">
    <citation type="submission" date="2016-10" db="EMBL/GenBank/DDBJ databases">
        <authorList>
            <person name="Varghese N."/>
            <person name="Submissions S."/>
        </authorList>
    </citation>
    <scope>NUCLEOTIDE SEQUENCE [LARGE SCALE GENOMIC DNA]</scope>
    <source>
        <strain evidence="3">DSM 44718</strain>
    </source>
</reference>
<name>A0A1H3T2E2_9ACTN</name>